<protein>
    <submittedName>
        <fullName evidence="2">Ferritin-like protein</fullName>
    </submittedName>
</protein>
<dbReference type="PANTHER" id="PTHR34400">
    <property type="match status" value="1"/>
</dbReference>
<evidence type="ECO:0000313" key="3">
    <source>
        <dbReference type="Proteomes" id="UP001463665"/>
    </source>
</evidence>
<name>A0AAU6WK56_9FLAO</name>
<evidence type="ECO:0000313" key="2">
    <source>
        <dbReference type="EMBL" id="XAO72864.1"/>
    </source>
</evidence>
<organism evidence="2 3">
    <name type="scientific">Chryseobacterium endophyticum</name>
    <dbReference type="NCBI Taxonomy" id="1854762"/>
    <lineage>
        <taxon>Bacteria</taxon>
        <taxon>Pseudomonadati</taxon>
        <taxon>Bacteroidota</taxon>
        <taxon>Flavobacteriia</taxon>
        <taxon>Flavobacteriales</taxon>
        <taxon>Weeksellaceae</taxon>
        <taxon>Chryseobacterium group</taxon>
        <taxon>Chryseobacterium</taxon>
    </lineage>
</organism>
<evidence type="ECO:0000259" key="1">
    <source>
        <dbReference type="Pfam" id="PF12902"/>
    </source>
</evidence>
<dbReference type="InterPro" id="IPR026820">
    <property type="entry name" value="VioB/RebD_dom"/>
</dbReference>
<feature type="domain" description="Iminophenyl-pyruvate dimer synthase" evidence="1">
    <location>
        <begin position="119"/>
        <end position="376"/>
    </location>
</feature>
<dbReference type="Proteomes" id="UP001463665">
    <property type="component" value="Chromosome"/>
</dbReference>
<gene>
    <name evidence="2" type="ORF">AAFP95_13460</name>
</gene>
<dbReference type="EMBL" id="CP154834">
    <property type="protein sequence ID" value="XAO72864.1"/>
    <property type="molecule type" value="Genomic_DNA"/>
</dbReference>
<sequence>MRQRLIHKTEIHEQPEANAFARGSFIQNTIVEETISLHSLLFHSDISKNDWIEGLKYHSKMLTNLLLNNQTEEFNRYLSSQLNQDISEELKTEEIPNISLGTKKGLLNMDYRPVLQDLLQTAVLIEHSTIPPYLTALYSIKDGTNILASQIIRSVAVEEMLHMIMVCNVMNAVSIQPSVNRPQNYPTYPMKLPMNVDFFVGLETFSSNSIATFIAIESPSNPLVKAPEYNPEIETAGLMSRNTVQENNFWTLENMKDFIMKNVHTIGEYYDVLFFYIVIFQIIAYYEEYGRVPQSFEELNTGGIFTGDPAKQIRPEQYYGSGGKLHPVESLEGVILVFQEIKGQGEGADDSIFDVDPSQFEEGAELAHYFRFKEVFHEHFYQGGDYRSFTDENGMMPITTPPVGKPLPVDWSAAYPMMPNPKMADYQSNPGLFEQGKAFNATYKKLLDAIQAAVEGNPEEISRSVMYMYALKEQAIGLMSQPLNAQYNAGPTFEYPTN</sequence>
<reference evidence="2 3" key="1">
    <citation type="submission" date="2024-04" db="EMBL/GenBank/DDBJ databases">
        <title>Genome sequencing and assembly of rice foliar adapted Chryseobacterium endophyticum OsEnb-ALM-A6.</title>
        <authorList>
            <person name="Kumar S."/>
            <person name="Javed M."/>
            <person name="Chouhan V."/>
            <person name="Charishma K."/>
            <person name="Patel A."/>
            <person name="Kumar M."/>
            <person name="Sahu K.P."/>
            <person name="Kumar A."/>
        </authorList>
    </citation>
    <scope>NUCLEOTIDE SEQUENCE [LARGE SCALE GENOMIC DNA]</scope>
    <source>
        <strain evidence="2 3">OsEnb-ALM-A6</strain>
    </source>
</reference>
<dbReference type="InterPro" id="IPR012347">
    <property type="entry name" value="Ferritin-like"/>
</dbReference>
<dbReference type="AlphaFoldDB" id="A0AAU6WK56"/>
<dbReference type="Pfam" id="PF12902">
    <property type="entry name" value="Ferritin-like"/>
    <property type="match status" value="1"/>
</dbReference>
<dbReference type="Gene3D" id="1.20.1260.10">
    <property type="match status" value="1"/>
</dbReference>
<dbReference type="PANTHER" id="PTHR34400:SF4">
    <property type="entry name" value="MEMBRANE PROTEIN"/>
    <property type="match status" value="1"/>
</dbReference>
<accession>A0AAU6WK56</accession>
<dbReference type="RefSeq" id="WP_294237767.1">
    <property type="nucleotide sequence ID" value="NZ_CP154834.1"/>
</dbReference>
<proteinExistence type="predicted"/>
<keyword evidence="3" id="KW-1185">Reference proteome</keyword>